<evidence type="ECO:0000259" key="1">
    <source>
        <dbReference type="Pfam" id="PF01636"/>
    </source>
</evidence>
<protein>
    <recommendedName>
        <fullName evidence="1">Aminoglycoside phosphotransferase domain-containing protein</fullName>
    </recommendedName>
</protein>
<dbReference type="Gene3D" id="3.30.200.20">
    <property type="entry name" value="Phosphorylase Kinase, domain 1"/>
    <property type="match status" value="1"/>
</dbReference>
<evidence type="ECO:0000313" key="2">
    <source>
        <dbReference type="EMBL" id="TDY73151.1"/>
    </source>
</evidence>
<sequence length="330" mass="38610">MTSVYSGLNDSQLELVLSRYGKNPKIEPLQEEASTRRYFRITTSQGNEEVVCADETVNEDFILISEFLNANEVHVPRVLEINRDQGLTFMSFEGLKDFSSYALNDYKNKFPILINLILKLQSLDPPSLVKNRKFDTEKLSFETNLTLEKFEGFRKLFQIKTEISNEGKAFIEETIGYLNKYPINVFTHRDFHCRNVLISTKSEYALIDFQDARMGVPQYDLASILYDAYYPLPRDFRSLMLKSFQKRNIDQSKKFNDTFYLQALQRSFKALGTYFRMVTDHGKNKFKPSIISCLNQLEEIIQLGMFADSLYIFVRSLREELSHHKDFKNL</sequence>
<dbReference type="STRING" id="1193051.LEP1GSC017_1830"/>
<organism evidence="2 3">
    <name type="scientific">Leptospira meyeri</name>
    <dbReference type="NCBI Taxonomy" id="29508"/>
    <lineage>
        <taxon>Bacteria</taxon>
        <taxon>Pseudomonadati</taxon>
        <taxon>Spirochaetota</taxon>
        <taxon>Spirochaetia</taxon>
        <taxon>Leptospirales</taxon>
        <taxon>Leptospiraceae</taxon>
        <taxon>Leptospira</taxon>
    </lineage>
</organism>
<dbReference type="Proteomes" id="UP000294684">
    <property type="component" value="Unassembled WGS sequence"/>
</dbReference>
<gene>
    <name evidence="2" type="ORF">CLV96_2173</name>
</gene>
<dbReference type="OrthoDB" id="9809275at2"/>
<proteinExistence type="predicted"/>
<dbReference type="SUPFAM" id="SSF56112">
    <property type="entry name" value="Protein kinase-like (PK-like)"/>
    <property type="match status" value="1"/>
</dbReference>
<feature type="domain" description="Aminoglycoside phosphotransferase" evidence="1">
    <location>
        <begin position="26"/>
        <end position="237"/>
    </location>
</feature>
<dbReference type="Gene3D" id="3.90.1200.10">
    <property type="match status" value="1"/>
</dbReference>
<dbReference type="InterPro" id="IPR002575">
    <property type="entry name" value="Aminoglycoside_PTrfase"/>
</dbReference>
<reference evidence="2 3" key="1">
    <citation type="submission" date="2019-03" db="EMBL/GenBank/DDBJ databases">
        <title>Genomic Encyclopedia of Archaeal and Bacterial Type Strains, Phase II (KMG-II): from individual species to whole genera.</title>
        <authorList>
            <person name="Goeker M."/>
        </authorList>
    </citation>
    <scope>NUCLEOTIDE SEQUENCE [LARGE SCALE GENOMIC DNA]</scope>
    <source>
        <strain evidence="2 3">DSM 21537</strain>
    </source>
</reference>
<dbReference type="AlphaFoldDB" id="A0A4V3HIT3"/>
<keyword evidence="3" id="KW-1185">Reference proteome</keyword>
<dbReference type="InterPro" id="IPR011009">
    <property type="entry name" value="Kinase-like_dom_sf"/>
</dbReference>
<evidence type="ECO:0000313" key="3">
    <source>
        <dbReference type="Proteomes" id="UP000294684"/>
    </source>
</evidence>
<dbReference type="EMBL" id="SORO01000001">
    <property type="protein sequence ID" value="TDY73151.1"/>
    <property type="molecule type" value="Genomic_DNA"/>
</dbReference>
<dbReference type="Pfam" id="PF01636">
    <property type="entry name" value="APH"/>
    <property type="match status" value="1"/>
</dbReference>
<comment type="caution">
    <text evidence="2">The sequence shown here is derived from an EMBL/GenBank/DDBJ whole genome shotgun (WGS) entry which is preliminary data.</text>
</comment>
<dbReference type="RefSeq" id="WP_004786751.1">
    <property type="nucleotide sequence ID" value="NZ_RQGE01000010.1"/>
</dbReference>
<accession>A0A4V3HIT3</accession>
<dbReference type="GeneID" id="79827469"/>
<name>A0A4V3HIT3_LEPME</name>